<keyword evidence="10" id="KW-1185">Reference proteome</keyword>
<keyword evidence="4 7" id="KW-0812">Transmembrane</keyword>
<dbReference type="Pfam" id="PF03799">
    <property type="entry name" value="FtsQ_DivIB_C"/>
    <property type="match status" value="1"/>
</dbReference>
<protein>
    <recommendedName>
        <fullName evidence="7">Cell division protein FtsQ</fullName>
    </recommendedName>
</protein>
<dbReference type="GO" id="GO:0090529">
    <property type="term" value="P:cell septum assembly"/>
    <property type="evidence" value="ECO:0007669"/>
    <property type="project" value="InterPro"/>
</dbReference>
<name>A0A543KEI6_9RHOB</name>
<dbReference type="GO" id="GO:0005886">
    <property type="term" value="C:plasma membrane"/>
    <property type="evidence" value="ECO:0007669"/>
    <property type="project" value="UniProtKB-SubCell"/>
</dbReference>
<dbReference type="InterPro" id="IPR005548">
    <property type="entry name" value="Cell_div_FtsQ/DivIB_C"/>
</dbReference>
<evidence type="ECO:0000256" key="4">
    <source>
        <dbReference type="ARBA" id="ARBA00022692"/>
    </source>
</evidence>
<reference evidence="9 10" key="1">
    <citation type="submission" date="2019-06" db="EMBL/GenBank/DDBJ databases">
        <title>Genomic Encyclopedia of Archaeal and Bacterial Type Strains, Phase II (KMG-II): from individual species to whole genera.</title>
        <authorList>
            <person name="Goeker M."/>
        </authorList>
    </citation>
    <scope>NUCLEOTIDE SEQUENCE [LARGE SCALE GENOMIC DNA]</scope>
    <source>
        <strain evidence="9 10">DSM 18423</strain>
    </source>
</reference>
<evidence type="ECO:0000313" key="10">
    <source>
        <dbReference type="Proteomes" id="UP000320582"/>
    </source>
</evidence>
<dbReference type="Proteomes" id="UP000320582">
    <property type="component" value="Unassembled WGS sequence"/>
</dbReference>
<keyword evidence="7" id="KW-0472">Membrane</keyword>
<feature type="transmembrane region" description="Helical" evidence="7">
    <location>
        <begin position="183"/>
        <end position="203"/>
    </location>
</feature>
<evidence type="ECO:0000256" key="5">
    <source>
        <dbReference type="ARBA" id="ARBA00022989"/>
    </source>
</evidence>
<evidence type="ECO:0000313" key="9">
    <source>
        <dbReference type="EMBL" id="TQM93437.1"/>
    </source>
</evidence>
<evidence type="ECO:0000256" key="6">
    <source>
        <dbReference type="ARBA" id="ARBA00023306"/>
    </source>
</evidence>
<evidence type="ECO:0000259" key="8">
    <source>
        <dbReference type="Pfam" id="PF03799"/>
    </source>
</evidence>
<organism evidence="9 10">
    <name type="scientific">Roseinatronobacter monicus</name>
    <dbReference type="NCBI Taxonomy" id="393481"/>
    <lineage>
        <taxon>Bacteria</taxon>
        <taxon>Pseudomonadati</taxon>
        <taxon>Pseudomonadota</taxon>
        <taxon>Alphaproteobacteria</taxon>
        <taxon>Rhodobacterales</taxon>
        <taxon>Paracoccaceae</taxon>
        <taxon>Roseinatronobacter</taxon>
    </lineage>
</organism>
<dbReference type="EMBL" id="VFPT01000001">
    <property type="protein sequence ID" value="TQM93437.1"/>
    <property type="molecule type" value="Genomic_DNA"/>
</dbReference>
<keyword evidence="6 7" id="KW-0131">Cell cycle</keyword>
<dbReference type="HAMAP" id="MF_00911">
    <property type="entry name" value="FtsQ_subfam"/>
    <property type="match status" value="1"/>
</dbReference>
<evidence type="ECO:0000256" key="2">
    <source>
        <dbReference type="ARBA" id="ARBA00022519"/>
    </source>
</evidence>
<dbReference type="RefSeq" id="WP_142081352.1">
    <property type="nucleotide sequence ID" value="NZ_VFPT01000001.1"/>
</dbReference>
<dbReference type="PANTHER" id="PTHR35851:SF1">
    <property type="entry name" value="CELL DIVISION PROTEIN FTSQ"/>
    <property type="match status" value="1"/>
</dbReference>
<comment type="similarity">
    <text evidence="7">Belongs to the FtsQ/DivIB family. FtsQ subfamily.</text>
</comment>
<evidence type="ECO:0000256" key="3">
    <source>
        <dbReference type="ARBA" id="ARBA00022618"/>
    </source>
</evidence>
<dbReference type="PANTHER" id="PTHR35851">
    <property type="entry name" value="CELL DIVISION PROTEIN FTSQ"/>
    <property type="match status" value="1"/>
</dbReference>
<dbReference type="InterPro" id="IPR026579">
    <property type="entry name" value="FtsQ"/>
</dbReference>
<dbReference type="GO" id="GO:0032153">
    <property type="term" value="C:cell division site"/>
    <property type="evidence" value="ECO:0007669"/>
    <property type="project" value="UniProtKB-UniRule"/>
</dbReference>
<evidence type="ECO:0000256" key="7">
    <source>
        <dbReference type="HAMAP-Rule" id="MF_00911"/>
    </source>
</evidence>
<keyword evidence="5 7" id="KW-1133">Transmembrane helix</keyword>
<sequence length="443" mass="49594">MRPVGPHGAGDPRRTYANSDHAALDDAGAPVSALSRPHSFWDHLSATRAEEYAQDDILPHVLLPEMAQDVHGAQRLETALYQALDMSEIQTASLIETLDSSLYGASDVEFSPEPGAQMSRDWSVPDGFGQWQDPQDHVETPDAPFLSKLEDRPQARRVRSRSLRDSRFGYRLQRMWLTPGYRVFVKFCAPLLAVMLAAVVFFADEARRVAIATQIDAVYDAFVDRPEFMITSLDLPEMTPELEQALRQKLDLDLPLSSFRVDLDALREEVETLDWVRSADLRLLSGGVIALSVTERSPTILWRSDEGLELLDAEGVRVAYVTHRNVRSDLPLIAGKGANTQISEALQLLDSASPLGHRLRGLVRMGERRWDVVLDREQRFRLPEAGAVAALERVVALEQAQDLLSRDLLVADMRNPSRPILQISEGAMETLRDIRSQTMEALQ</sequence>
<accession>A0A543KEI6</accession>
<comment type="function">
    <text evidence="7">Essential cell division protein.</text>
</comment>
<proteinExistence type="inferred from homology"/>
<comment type="subcellular location">
    <subcellularLocation>
        <location evidence="7">Cell inner membrane</location>
        <topology evidence="7">Single-pass type II membrane protein</topology>
    </subcellularLocation>
    <text evidence="7">Localizes to the division septum.</text>
</comment>
<dbReference type="AlphaFoldDB" id="A0A543KEI6"/>
<evidence type="ECO:0000256" key="1">
    <source>
        <dbReference type="ARBA" id="ARBA00022475"/>
    </source>
</evidence>
<dbReference type="GO" id="GO:0043093">
    <property type="term" value="P:FtsZ-dependent cytokinesis"/>
    <property type="evidence" value="ECO:0007669"/>
    <property type="project" value="UniProtKB-UniRule"/>
</dbReference>
<keyword evidence="2 7" id="KW-0997">Cell inner membrane</keyword>
<comment type="caution">
    <text evidence="9">The sequence shown here is derived from an EMBL/GenBank/DDBJ whole genome shotgun (WGS) entry which is preliminary data.</text>
</comment>
<feature type="domain" description="Cell division protein FtsQ/DivIB C-terminal" evidence="8">
    <location>
        <begin position="301"/>
        <end position="414"/>
    </location>
</feature>
<gene>
    <name evidence="7" type="primary">ftsQ</name>
    <name evidence="9" type="ORF">BD293_2073</name>
</gene>
<keyword evidence="1 7" id="KW-1003">Cell membrane</keyword>
<dbReference type="OrthoDB" id="9783091at2"/>
<keyword evidence="3 7" id="KW-0132">Cell division</keyword>